<accession>A0A9P8HW78</accession>
<feature type="transmembrane region" description="Helical" evidence="1">
    <location>
        <begin position="23"/>
        <end position="40"/>
    </location>
</feature>
<gene>
    <name evidence="2" type="ORF">TsFJ059_003698</name>
</gene>
<keyword evidence="1" id="KW-0472">Membrane</keyword>
<dbReference type="Proteomes" id="UP000826573">
    <property type="component" value="Unassembled WGS sequence"/>
</dbReference>
<evidence type="ECO:0000313" key="3">
    <source>
        <dbReference type="Proteomes" id="UP000826573"/>
    </source>
</evidence>
<evidence type="ECO:0000256" key="1">
    <source>
        <dbReference type="SAM" id="Phobius"/>
    </source>
</evidence>
<keyword evidence="1" id="KW-1133">Transmembrane helix</keyword>
<comment type="caution">
    <text evidence="2">The sequence shown here is derived from an EMBL/GenBank/DDBJ whole genome shotgun (WGS) entry which is preliminary data.</text>
</comment>
<feature type="non-terminal residue" evidence="2">
    <location>
        <position position="77"/>
    </location>
</feature>
<dbReference type="AlphaFoldDB" id="A0A9P8HW78"/>
<name>A0A9P8HW78_9HYPO</name>
<protein>
    <submittedName>
        <fullName evidence="2">Uncharacterized protein</fullName>
    </submittedName>
</protein>
<reference evidence="2 3" key="1">
    <citation type="submission" date="2021-08" db="EMBL/GenBank/DDBJ databases">
        <title>The highly contiguous genome resource for Trichoderma semiorbis FJ059, a fungal antagonistic to plant pathogens.</title>
        <authorList>
            <person name="Liu T."/>
        </authorList>
    </citation>
    <scope>NUCLEOTIDE SEQUENCE [LARGE SCALE GENOMIC DNA]</scope>
    <source>
        <strain evidence="2 3">FJ059</strain>
    </source>
</reference>
<sequence>MDIHTSSSLPLDNLTGEVTRHSSVYVGLGFCALLALWHYFDVSGHDPREPPIVKPSIPLIGHFVGFYRYGVSYMDRM</sequence>
<keyword evidence="1" id="KW-0812">Transmembrane</keyword>
<organism evidence="2 3">
    <name type="scientific">Trichoderma semiorbis</name>
    <dbReference type="NCBI Taxonomy" id="1491008"/>
    <lineage>
        <taxon>Eukaryota</taxon>
        <taxon>Fungi</taxon>
        <taxon>Dikarya</taxon>
        <taxon>Ascomycota</taxon>
        <taxon>Pezizomycotina</taxon>
        <taxon>Sordariomycetes</taxon>
        <taxon>Hypocreomycetidae</taxon>
        <taxon>Hypocreales</taxon>
        <taxon>Hypocreaceae</taxon>
        <taxon>Trichoderma</taxon>
    </lineage>
</organism>
<dbReference type="EMBL" id="JAIMJC010000002">
    <property type="protein sequence ID" value="KAH0528887.1"/>
    <property type="molecule type" value="Genomic_DNA"/>
</dbReference>
<proteinExistence type="predicted"/>
<keyword evidence="3" id="KW-1185">Reference proteome</keyword>
<feature type="transmembrane region" description="Helical" evidence="1">
    <location>
        <begin position="52"/>
        <end position="71"/>
    </location>
</feature>
<evidence type="ECO:0000313" key="2">
    <source>
        <dbReference type="EMBL" id="KAH0528887.1"/>
    </source>
</evidence>